<feature type="chain" id="PRO_5045915647" evidence="1">
    <location>
        <begin position="22"/>
        <end position="428"/>
    </location>
</feature>
<dbReference type="InterPro" id="IPR015889">
    <property type="entry name" value="Intradiol_dOase_core"/>
</dbReference>
<keyword evidence="4" id="KW-1185">Reference proteome</keyword>
<dbReference type="Proteomes" id="UP001480595">
    <property type="component" value="Unassembled WGS sequence"/>
</dbReference>
<dbReference type="PANTHER" id="PTHR34315:SF2">
    <property type="entry name" value="ANCHORED DIOXYGENASE, PUTATIVE (AFU_ORTHOLOGUE AFUA_3G01800)-RELATED"/>
    <property type="match status" value="1"/>
</dbReference>
<dbReference type="Pfam" id="PF00775">
    <property type="entry name" value="Dioxygenase_C"/>
    <property type="match status" value="1"/>
</dbReference>
<organism evidence="3 4">
    <name type="scientific">Apiospora phragmitis</name>
    <dbReference type="NCBI Taxonomy" id="2905665"/>
    <lineage>
        <taxon>Eukaryota</taxon>
        <taxon>Fungi</taxon>
        <taxon>Dikarya</taxon>
        <taxon>Ascomycota</taxon>
        <taxon>Pezizomycotina</taxon>
        <taxon>Sordariomycetes</taxon>
        <taxon>Xylariomycetidae</taxon>
        <taxon>Amphisphaeriales</taxon>
        <taxon>Apiosporaceae</taxon>
        <taxon>Apiospora</taxon>
    </lineage>
</organism>
<reference evidence="3 4" key="1">
    <citation type="submission" date="2023-01" db="EMBL/GenBank/DDBJ databases">
        <title>Analysis of 21 Apiospora genomes using comparative genomics revels a genus with tremendous synthesis potential of carbohydrate active enzymes and secondary metabolites.</title>
        <authorList>
            <person name="Sorensen T."/>
        </authorList>
    </citation>
    <scope>NUCLEOTIDE SEQUENCE [LARGE SCALE GENOMIC DNA]</scope>
    <source>
        <strain evidence="3 4">CBS 135458</strain>
    </source>
</reference>
<evidence type="ECO:0000313" key="3">
    <source>
        <dbReference type="EMBL" id="KAK8058166.1"/>
    </source>
</evidence>
<dbReference type="GO" id="GO:0051213">
    <property type="term" value="F:dioxygenase activity"/>
    <property type="evidence" value="ECO:0007669"/>
    <property type="project" value="UniProtKB-KW"/>
</dbReference>
<dbReference type="GeneID" id="92093086"/>
<sequence>MAFKLLTTLAVGLSLSSIVASHPGEKFDKRAHMEELANGHAVADVNSRALEACQSRPEVKARKERAIARRAATFNRLRQERDLNEGKKMPAIWLTHLPDSKQASQEYQSRLTLPTAPFLHRRDAASFRKWAAQSHDFTGKLSYDKNTPIEEVFGANTSCTLAPDNANGPYFVSQEHIRQDVAEDLAGVPMHLELQFIDVNTCEPADLVIDIWSCNGTGKYSGVSAAGQSGLQTTYLRGVQPTDGDGVVHFDTLFPGHYEGRATHQHIIAHVNASVLANGTYTGGHVAHLSQLFFDQALRDTVEATAPYNTNTIPLTTNLRDMFTGYAASPKYDPLANYVALGGGLHKGLFVWAELGINTRANWDYYATYASIWKEGGGYNNPKFNFYIVGTPPPDARLREGWYFALLGERRVLTYWWIWGLDENRLFS</sequence>
<keyword evidence="3" id="KW-0560">Oxidoreductase</keyword>
<dbReference type="EMBL" id="JAQQWL010000009">
    <property type="protein sequence ID" value="KAK8058166.1"/>
    <property type="molecule type" value="Genomic_DNA"/>
</dbReference>
<feature type="signal peptide" evidence="1">
    <location>
        <begin position="1"/>
        <end position="21"/>
    </location>
</feature>
<gene>
    <name evidence="3" type="ORF">PG994_008614</name>
</gene>
<proteinExistence type="predicted"/>
<keyword evidence="3" id="KW-0223">Dioxygenase</keyword>
<dbReference type="CDD" id="cd03457">
    <property type="entry name" value="intradiol_dioxygenase_like"/>
    <property type="match status" value="1"/>
</dbReference>
<evidence type="ECO:0000256" key="1">
    <source>
        <dbReference type="SAM" id="SignalP"/>
    </source>
</evidence>
<accession>A0ABR1UGX8</accession>
<protein>
    <submittedName>
        <fullName evidence="3">GPI anchored dioxygenase</fullName>
    </submittedName>
</protein>
<dbReference type="PANTHER" id="PTHR34315">
    <property type="match status" value="1"/>
</dbReference>
<evidence type="ECO:0000313" key="4">
    <source>
        <dbReference type="Proteomes" id="UP001480595"/>
    </source>
</evidence>
<keyword evidence="1" id="KW-0732">Signal</keyword>
<evidence type="ECO:0000259" key="2">
    <source>
        <dbReference type="Pfam" id="PF00775"/>
    </source>
</evidence>
<name>A0ABR1UGX8_9PEZI</name>
<dbReference type="RefSeq" id="XP_066713612.1">
    <property type="nucleotide sequence ID" value="XM_066860023.1"/>
</dbReference>
<comment type="caution">
    <text evidence="3">The sequence shown here is derived from an EMBL/GenBank/DDBJ whole genome shotgun (WGS) entry which is preliminary data.</text>
</comment>
<dbReference type="SUPFAM" id="SSF49482">
    <property type="entry name" value="Aromatic compound dioxygenase"/>
    <property type="match status" value="1"/>
</dbReference>
<dbReference type="InterPro" id="IPR000627">
    <property type="entry name" value="Intradiol_dOase_C"/>
</dbReference>
<dbReference type="Gene3D" id="2.60.130.10">
    <property type="entry name" value="Aromatic compound dioxygenase"/>
    <property type="match status" value="1"/>
</dbReference>
<feature type="domain" description="Intradiol ring-cleavage dioxygenases" evidence="2">
    <location>
        <begin position="168"/>
        <end position="269"/>
    </location>
</feature>